<evidence type="ECO:0000256" key="4">
    <source>
        <dbReference type="ARBA" id="ARBA00022801"/>
    </source>
</evidence>
<evidence type="ECO:0000256" key="1">
    <source>
        <dbReference type="ARBA" id="ARBA00009528"/>
    </source>
</evidence>
<dbReference type="Gene3D" id="3.40.630.10">
    <property type="entry name" value="Zn peptidases"/>
    <property type="match status" value="1"/>
</dbReference>
<keyword evidence="2" id="KW-0031">Aminopeptidase</keyword>
<dbReference type="GO" id="GO:0030145">
    <property type="term" value="F:manganese ion binding"/>
    <property type="evidence" value="ECO:0007669"/>
    <property type="project" value="InterPro"/>
</dbReference>
<dbReference type="GO" id="GO:0006508">
    <property type="term" value="P:proteolysis"/>
    <property type="evidence" value="ECO:0007669"/>
    <property type="project" value="UniProtKB-KW"/>
</dbReference>
<reference evidence="6 7" key="1">
    <citation type="submission" date="2023-03" db="EMBL/GenBank/DDBJ databases">
        <title>Genome insight into feeding habits of ladybird beetles.</title>
        <authorList>
            <person name="Li H.-S."/>
            <person name="Huang Y.-H."/>
            <person name="Pang H."/>
        </authorList>
    </citation>
    <scope>NUCLEOTIDE SEQUENCE [LARGE SCALE GENOMIC DNA]</scope>
    <source>
        <strain evidence="6">SYSU_2023b</strain>
        <tissue evidence="6">Whole body</tissue>
    </source>
</reference>
<keyword evidence="4" id="KW-0378">Hydrolase</keyword>
<accession>A0AAW1V6C3</accession>
<dbReference type="GO" id="GO:0070006">
    <property type="term" value="F:metalloaminopeptidase activity"/>
    <property type="evidence" value="ECO:0007669"/>
    <property type="project" value="InterPro"/>
</dbReference>
<dbReference type="PRINTS" id="PR00481">
    <property type="entry name" value="LAMNOPPTDASE"/>
</dbReference>
<feature type="domain" description="Cytosol aminopeptidase" evidence="5">
    <location>
        <begin position="346"/>
        <end position="353"/>
    </location>
</feature>
<evidence type="ECO:0000313" key="7">
    <source>
        <dbReference type="Proteomes" id="UP001431783"/>
    </source>
</evidence>
<keyword evidence="7" id="KW-1185">Reference proteome</keyword>
<evidence type="ECO:0000259" key="5">
    <source>
        <dbReference type="PROSITE" id="PS00631"/>
    </source>
</evidence>
<dbReference type="AlphaFoldDB" id="A0AAW1V6C3"/>
<dbReference type="Pfam" id="PF00883">
    <property type="entry name" value="Peptidase_M17"/>
    <property type="match status" value="1"/>
</dbReference>
<evidence type="ECO:0000256" key="2">
    <source>
        <dbReference type="ARBA" id="ARBA00022438"/>
    </source>
</evidence>
<comment type="similarity">
    <text evidence="1">Belongs to the peptidase M17 family.</text>
</comment>
<dbReference type="PANTHER" id="PTHR11963">
    <property type="entry name" value="LEUCINE AMINOPEPTIDASE-RELATED"/>
    <property type="match status" value="1"/>
</dbReference>
<dbReference type="PANTHER" id="PTHR11963:SF48">
    <property type="entry name" value="DIPEPTIDASE B, ISOFORM A"/>
    <property type="match status" value="1"/>
</dbReference>
<proteinExistence type="inferred from homology"/>
<dbReference type="Proteomes" id="UP001431783">
    <property type="component" value="Unassembled WGS sequence"/>
</dbReference>
<name>A0AAW1V6C3_9CUCU</name>
<dbReference type="EMBL" id="JARQZJ010000126">
    <property type="protein sequence ID" value="KAK9890824.1"/>
    <property type="molecule type" value="Genomic_DNA"/>
</dbReference>
<dbReference type="InterPro" id="IPR000819">
    <property type="entry name" value="Peptidase_M17_C"/>
</dbReference>
<sequence>MNSENRTLDVEVVPVNNLNDTNYDGILIIASPDQIKDVEEFSGVLSNAISLDRGLENEVAVIPIPNYNAKRLIYSPTGTIDEDYDDVRCFRNAGTCGIRRAYKAGVKKPLVYVLGHPKFKNAALVTLLGVLEGLYVPIQVRELHPKKIHSVESLGVYAQRPNDTEYLVNLATILESGRRVACDIGDADPERMSPPKVEEYVTNLFSDSSISLSVVKDIKQLTEEYPLFEAVNRAASGIERHQGRILYLEYVPKGTVTTTLFLVGKGVTYDTGGADIKAGGVMAGMSRDKCGAAAVAGFFQVVNLLKPSNVRVVGGLSLVRNSVGSNSYVADELIKARSGALVRVGNTDAEGRMVMTDVLCKFKEMAQSAVNPHLYTIATLTGHACLTVGDGYSIVIDNGPARKVGHAQILQQNSEEISDPFEISTLRKEDLNFHKGKCLGDDVLQCNNQPSSRTARGHQGPSAFMVLASGLDKHGSSSSIPLKYSHLDIAASAGDFPNPATGAPVLALANTYLLKSIV</sequence>
<dbReference type="PROSITE" id="PS00631">
    <property type="entry name" value="CYTOSOL_AP"/>
    <property type="match status" value="1"/>
</dbReference>
<dbReference type="SUPFAM" id="SSF53187">
    <property type="entry name" value="Zn-dependent exopeptidases"/>
    <property type="match status" value="1"/>
</dbReference>
<protein>
    <recommendedName>
        <fullName evidence="5">Cytosol aminopeptidase domain-containing protein</fullName>
    </recommendedName>
</protein>
<organism evidence="6 7">
    <name type="scientific">Henosepilachna vigintioctopunctata</name>
    <dbReference type="NCBI Taxonomy" id="420089"/>
    <lineage>
        <taxon>Eukaryota</taxon>
        <taxon>Metazoa</taxon>
        <taxon>Ecdysozoa</taxon>
        <taxon>Arthropoda</taxon>
        <taxon>Hexapoda</taxon>
        <taxon>Insecta</taxon>
        <taxon>Pterygota</taxon>
        <taxon>Neoptera</taxon>
        <taxon>Endopterygota</taxon>
        <taxon>Coleoptera</taxon>
        <taxon>Polyphaga</taxon>
        <taxon>Cucujiformia</taxon>
        <taxon>Coccinelloidea</taxon>
        <taxon>Coccinellidae</taxon>
        <taxon>Epilachninae</taxon>
        <taxon>Epilachnini</taxon>
        <taxon>Henosepilachna</taxon>
    </lineage>
</organism>
<evidence type="ECO:0000313" key="6">
    <source>
        <dbReference type="EMBL" id="KAK9890824.1"/>
    </source>
</evidence>
<keyword evidence="3" id="KW-0645">Protease</keyword>
<gene>
    <name evidence="6" type="ORF">WA026_012170</name>
</gene>
<dbReference type="InterPro" id="IPR011356">
    <property type="entry name" value="Leucine_aapep/pepB"/>
</dbReference>
<dbReference type="GO" id="GO:0005737">
    <property type="term" value="C:cytoplasm"/>
    <property type="evidence" value="ECO:0007669"/>
    <property type="project" value="InterPro"/>
</dbReference>
<evidence type="ECO:0000256" key="3">
    <source>
        <dbReference type="ARBA" id="ARBA00022670"/>
    </source>
</evidence>
<comment type="caution">
    <text evidence="6">The sequence shown here is derived from an EMBL/GenBank/DDBJ whole genome shotgun (WGS) entry which is preliminary data.</text>
</comment>